<evidence type="ECO:0000313" key="2">
    <source>
        <dbReference type="Proteomes" id="UP000308652"/>
    </source>
</evidence>
<dbReference type="Proteomes" id="UP000308652">
    <property type="component" value="Unassembled WGS sequence"/>
</dbReference>
<gene>
    <name evidence="1" type="ORF">BDQ12DRAFT_566411</name>
</gene>
<feature type="non-terminal residue" evidence="1">
    <location>
        <position position="1"/>
    </location>
</feature>
<name>A0A5C3LDA3_9AGAR</name>
<evidence type="ECO:0000313" key="1">
    <source>
        <dbReference type="EMBL" id="TFK31069.1"/>
    </source>
</evidence>
<keyword evidence="2" id="KW-1185">Reference proteome</keyword>
<organism evidence="1 2">
    <name type="scientific">Crucibulum laeve</name>
    <dbReference type="NCBI Taxonomy" id="68775"/>
    <lineage>
        <taxon>Eukaryota</taxon>
        <taxon>Fungi</taxon>
        <taxon>Dikarya</taxon>
        <taxon>Basidiomycota</taxon>
        <taxon>Agaricomycotina</taxon>
        <taxon>Agaricomycetes</taxon>
        <taxon>Agaricomycetidae</taxon>
        <taxon>Agaricales</taxon>
        <taxon>Agaricineae</taxon>
        <taxon>Nidulariaceae</taxon>
        <taxon>Crucibulum</taxon>
    </lineage>
</organism>
<feature type="non-terminal residue" evidence="1">
    <location>
        <position position="75"/>
    </location>
</feature>
<dbReference type="EMBL" id="ML213950">
    <property type="protein sequence ID" value="TFK31069.1"/>
    <property type="molecule type" value="Genomic_DNA"/>
</dbReference>
<dbReference type="AlphaFoldDB" id="A0A5C3LDA3"/>
<dbReference type="OrthoDB" id="2629491at2759"/>
<proteinExistence type="predicted"/>
<accession>A0A5C3LDA3</accession>
<reference evidence="1 2" key="1">
    <citation type="journal article" date="2019" name="Nat. Ecol. Evol.">
        <title>Megaphylogeny resolves global patterns of mushroom evolution.</title>
        <authorList>
            <person name="Varga T."/>
            <person name="Krizsan K."/>
            <person name="Foldi C."/>
            <person name="Dima B."/>
            <person name="Sanchez-Garcia M."/>
            <person name="Sanchez-Ramirez S."/>
            <person name="Szollosi G.J."/>
            <person name="Szarkandi J.G."/>
            <person name="Papp V."/>
            <person name="Albert L."/>
            <person name="Andreopoulos W."/>
            <person name="Angelini C."/>
            <person name="Antonin V."/>
            <person name="Barry K.W."/>
            <person name="Bougher N.L."/>
            <person name="Buchanan P."/>
            <person name="Buyck B."/>
            <person name="Bense V."/>
            <person name="Catcheside P."/>
            <person name="Chovatia M."/>
            <person name="Cooper J."/>
            <person name="Damon W."/>
            <person name="Desjardin D."/>
            <person name="Finy P."/>
            <person name="Geml J."/>
            <person name="Haridas S."/>
            <person name="Hughes K."/>
            <person name="Justo A."/>
            <person name="Karasinski D."/>
            <person name="Kautmanova I."/>
            <person name="Kiss B."/>
            <person name="Kocsube S."/>
            <person name="Kotiranta H."/>
            <person name="LaButti K.M."/>
            <person name="Lechner B.E."/>
            <person name="Liimatainen K."/>
            <person name="Lipzen A."/>
            <person name="Lukacs Z."/>
            <person name="Mihaltcheva S."/>
            <person name="Morgado L.N."/>
            <person name="Niskanen T."/>
            <person name="Noordeloos M.E."/>
            <person name="Ohm R.A."/>
            <person name="Ortiz-Santana B."/>
            <person name="Ovrebo C."/>
            <person name="Racz N."/>
            <person name="Riley R."/>
            <person name="Savchenko A."/>
            <person name="Shiryaev A."/>
            <person name="Soop K."/>
            <person name="Spirin V."/>
            <person name="Szebenyi C."/>
            <person name="Tomsovsky M."/>
            <person name="Tulloss R.E."/>
            <person name="Uehling J."/>
            <person name="Grigoriev I.V."/>
            <person name="Vagvolgyi C."/>
            <person name="Papp T."/>
            <person name="Martin F.M."/>
            <person name="Miettinen O."/>
            <person name="Hibbett D.S."/>
            <person name="Nagy L.G."/>
        </authorList>
    </citation>
    <scope>NUCLEOTIDE SEQUENCE [LARGE SCALE GENOMIC DNA]</scope>
    <source>
        <strain evidence="1 2">CBS 166.37</strain>
    </source>
</reference>
<protein>
    <submittedName>
        <fullName evidence="1">Uncharacterized protein</fullName>
    </submittedName>
</protein>
<sequence length="75" mass="8467">IPELMIIAIEDRNILFDTVMELTLNNNTGILDLRGIIYSGENHFNCQVIDVDGSIWFHDGITTQSSCLFEGHVEN</sequence>